<keyword evidence="14" id="KW-1185">Reference proteome</keyword>
<evidence type="ECO:0000256" key="6">
    <source>
        <dbReference type="ARBA" id="ARBA00022792"/>
    </source>
</evidence>
<proteinExistence type="inferred from homology"/>
<protein>
    <recommendedName>
        <fullName evidence="3">NADH dehydrogenase [ubiquinone] 1 beta subcomplex subunit 10</fullName>
    </recommendedName>
    <alternativeName>
        <fullName evidence="11">Complex I-PDSW</fullName>
    </alternativeName>
    <alternativeName>
        <fullName evidence="12">NADH-ubiquinone oxidoreductase PDSW subunit</fullName>
    </alternativeName>
</protein>
<evidence type="ECO:0000256" key="1">
    <source>
        <dbReference type="ARBA" id="ARBA00004443"/>
    </source>
</evidence>
<evidence type="ECO:0000256" key="3">
    <source>
        <dbReference type="ARBA" id="ARBA00014109"/>
    </source>
</evidence>
<evidence type="ECO:0000256" key="4">
    <source>
        <dbReference type="ARBA" id="ARBA00022448"/>
    </source>
</evidence>
<reference evidence="13 14" key="1">
    <citation type="journal article" date="2019" name="Sci. Data">
        <title>Hybrid genome assembly and annotation of Danionella translucida.</title>
        <authorList>
            <person name="Kadobianskyi M."/>
            <person name="Schulze L."/>
            <person name="Schuelke M."/>
            <person name="Judkewitz B."/>
        </authorList>
    </citation>
    <scope>NUCLEOTIDE SEQUENCE [LARGE SCALE GENOMIC DNA]</scope>
    <source>
        <strain evidence="13 14">Bolton</strain>
    </source>
</reference>
<dbReference type="EMBL" id="SRMA01026386">
    <property type="protein sequence ID" value="TRY84679.1"/>
    <property type="molecule type" value="Genomic_DNA"/>
</dbReference>
<evidence type="ECO:0000313" key="14">
    <source>
        <dbReference type="Proteomes" id="UP000316079"/>
    </source>
</evidence>
<gene>
    <name evidence="13" type="ORF">DNTS_003907</name>
</gene>
<dbReference type="InterPro" id="IPR039993">
    <property type="entry name" value="NDUFB10"/>
</dbReference>
<evidence type="ECO:0000256" key="11">
    <source>
        <dbReference type="ARBA" id="ARBA00030372"/>
    </source>
</evidence>
<comment type="similarity">
    <text evidence="2">Belongs to the complex I NDUFB10 subunit family.</text>
</comment>
<keyword evidence="5" id="KW-0679">Respiratory chain</keyword>
<evidence type="ECO:0000256" key="2">
    <source>
        <dbReference type="ARBA" id="ARBA00008317"/>
    </source>
</evidence>
<name>A0A553Q417_9TELE</name>
<keyword evidence="4" id="KW-0813">Transport</keyword>
<dbReference type="GO" id="GO:0045271">
    <property type="term" value="C:respiratory chain complex I"/>
    <property type="evidence" value="ECO:0007669"/>
    <property type="project" value="UniProtKB-ARBA"/>
</dbReference>
<dbReference type="Proteomes" id="UP000316079">
    <property type="component" value="Unassembled WGS sequence"/>
</dbReference>
<keyword evidence="8" id="KW-0496">Mitochondrion</keyword>
<dbReference type="InterPro" id="IPR019377">
    <property type="entry name" value="NADH_UbQ_OxRdtase_su10"/>
</dbReference>
<organism evidence="13 14">
    <name type="scientific">Danionella cerebrum</name>
    <dbReference type="NCBI Taxonomy" id="2873325"/>
    <lineage>
        <taxon>Eukaryota</taxon>
        <taxon>Metazoa</taxon>
        <taxon>Chordata</taxon>
        <taxon>Craniata</taxon>
        <taxon>Vertebrata</taxon>
        <taxon>Euteleostomi</taxon>
        <taxon>Actinopterygii</taxon>
        <taxon>Neopterygii</taxon>
        <taxon>Teleostei</taxon>
        <taxon>Ostariophysi</taxon>
        <taxon>Cypriniformes</taxon>
        <taxon>Danionidae</taxon>
        <taxon>Danioninae</taxon>
        <taxon>Danionella</taxon>
    </lineage>
</organism>
<evidence type="ECO:0000313" key="13">
    <source>
        <dbReference type="EMBL" id="TRY84679.1"/>
    </source>
</evidence>
<dbReference type="PANTHER" id="PTHR13094:SF1">
    <property type="entry name" value="NADH DEHYDROGENASE [UBIQUINONE] 1 BETA SUBCOMPLEX SUBUNIT 10"/>
    <property type="match status" value="1"/>
</dbReference>
<evidence type="ECO:0000256" key="8">
    <source>
        <dbReference type="ARBA" id="ARBA00023128"/>
    </source>
</evidence>
<keyword evidence="7" id="KW-0249">Electron transport</keyword>
<comment type="function">
    <text evidence="10">Accessory subunit that is involved in the functional assembly of the mitochondrial respiratory chain complex I. Complex I has an NADH dehydrogenase activity with ubiquinone as an immediate electron acceptor and mediates the transfer of electrons from NADH to the respiratory chain.</text>
</comment>
<sequence length="169" mass="20244">MRQDYNRAAYPEPPTQTPVTISQSVIPNPVPYYMKMVYYVVDRPVTFFKETMDKFRSEAAPYYHQKFRRVPDITKCRLGDNVCIYEAEMQWRRDFKVDQEILKIMQARVLFCKRREGNSYEENCKKVIEDYEKACAGYRSRYHDIGGFGSARKCLMKQKERMLKERDEA</sequence>
<evidence type="ECO:0000256" key="7">
    <source>
        <dbReference type="ARBA" id="ARBA00022982"/>
    </source>
</evidence>
<dbReference type="GO" id="GO:0005743">
    <property type="term" value="C:mitochondrial inner membrane"/>
    <property type="evidence" value="ECO:0007669"/>
    <property type="project" value="UniProtKB-SubCell"/>
</dbReference>
<dbReference type="STRING" id="623744.A0A553Q417"/>
<evidence type="ECO:0000256" key="12">
    <source>
        <dbReference type="ARBA" id="ARBA00032549"/>
    </source>
</evidence>
<evidence type="ECO:0000256" key="9">
    <source>
        <dbReference type="ARBA" id="ARBA00023136"/>
    </source>
</evidence>
<keyword evidence="6" id="KW-0999">Mitochondrion inner membrane</keyword>
<evidence type="ECO:0000256" key="5">
    <source>
        <dbReference type="ARBA" id="ARBA00022660"/>
    </source>
</evidence>
<keyword evidence="9" id="KW-0472">Membrane</keyword>
<dbReference type="Pfam" id="PF10249">
    <property type="entry name" value="NDUFB10"/>
    <property type="match status" value="1"/>
</dbReference>
<accession>A0A553Q417</accession>
<evidence type="ECO:0000256" key="10">
    <source>
        <dbReference type="ARBA" id="ARBA00024857"/>
    </source>
</evidence>
<comment type="caution">
    <text evidence="13">The sequence shown here is derived from an EMBL/GenBank/DDBJ whole genome shotgun (WGS) entry which is preliminary data.</text>
</comment>
<dbReference type="AlphaFoldDB" id="A0A553Q417"/>
<dbReference type="PANTHER" id="PTHR13094">
    <property type="entry name" value="NADH-UBIQUINONE OXIDOREDUCTASE PDSW SUBUNIT"/>
    <property type="match status" value="1"/>
</dbReference>
<comment type="subcellular location">
    <subcellularLocation>
        <location evidence="1">Mitochondrion inner membrane</location>
        <topology evidence="1">Peripheral membrane protein</topology>
        <orientation evidence="1">Matrix side</orientation>
    </subcellularLocation>
</comment>
<dbReference type="OrthoDB" id="6017729at2759"/>